<dbReference type="EC" id="2.7.13.3" evidence="3"/>
<dbReference type="InterPro" id="IPR008207">
    <property type="entry name" value="Sig_transdc_His_kin_Hpt_dom"/>
</dbReference>
<evidence type="ECO:0000256" key="7">
    <source>
        <dbReference type="ARBA" id="ARBA00022679"/>
    </source>
</evidence>
<dbReference type="InterPro" id="IPR000700">
    <property type="entry name" value="PAS-assoc_C"/>
</dbReference>
<feature type="domain" description="Response regulatory" evidence="17">
    <location>
        <begin position="699"/>
        <end position="820"/>
    </location>
</feature>
<evidence type="ECO:0000256" key="6">
    <source>
        <dbReference type="ARBA" id="ARBA00022553"/>
    </source>
</evidence>
<proteinExistence type="predicted"/>
<dbReference type="NCBIfam" id="TIGR00229">
    <property type="entry name" value="sensory_box"/>
    <property type="match status" value="2"/>
</dbReference>
<name>A0ABU1WUR9_9BURK</name>
<dbReference type="Pfam" id="PF01627">
    <property type="entry name" value="Hpt"/>
    <property type="match status" value="1"/>
</dbReference>
<evidence type="ECO:0000259" key="16">
    <source>
        <dbReference type="PROSITE" id="PS50109"/>
    </source>
</evidence>
<dbReference type="InterPro" id="IPR005467">
    <property type="entry name" value="His_kinase_dom"/>
</dbReference>
<dbReference type="CDD" id="cd00082">
    <property type="entry name" value="HisKA"/>
    <property type="match status" value="1"/>
</dbReference>
<comment type="caution">
    <text evidence="21">The sequence shown here is derived from an EMBL/GenBank/DDBJ whole genome shotgun (WGS) entry which is preliminary data.</text>
</comment>
<dbReference type="InterPro" id="IPR003018">
    <property type="entry name" value="GAF"/>
</dbReference>
<dbReference type="InterPro" id="IPR036641">
    <property type="entry name" value="HPT_dom_sf"/>
</dbReference>
<keyword evidence="11" id="KW-1133">Transmembrane helix</keyword>
<keyword evidence="13" id="KW-0472">Membrane</keyword>
<evidence type="ECO:0000313" key="21">
    <source>
        <dbReference type="EMBL" id="MDR7152814.1"/>
    </source>
</evidence>
<dbReference type="CDD" id="cd17546">
    <property type="entry name" value="REC_hyHK_CKI1_RcsC-like"/>
    <property type="match status" value="1"/>
</dbReference>
<dbReference type="InterPro" id="IPR029016">
    <property type="entry name" value="GAF-like_dom_sf"/>
</dbReference>
<dbReference type="Pfam" id="PF00512">
    <property type="entry name" value="HisKA"/>
    <property type="match status" value="1"/>
</dbReference>
<dbReference type="Pfam" id="PF01590">
    <property type="entry name" value="GAF"/>
    <property type="match status" value="1"/>
</dbReference>
<dbReference type="SUPFAM" id="SSF55785">
    <property type="entry name" value="PYP-like sensor domain (PAS domain)"/>
    <property type="match status" value="2"/>
</dbReference>
<dbReference type="PROSITE" id="PS50113">
    <property type="entry name" value="PAC"/>
    <property type="match status" value="1"/>
</dbReference>
<protein>
    <recommendedName>
        <fullName evidence="3">histidine kinase</fullName>
        <ecNumber evidence="3">2.7.13.3</ecNumber>
    </recommendedName>
</protein>
<dbReference type="Pfam" id="PF02518">
    <property type="entry name" value="HATPase_c"/>
    <property type="match status" value="1"/>
</dbReference>
<reference evidence="21 22" key="1">
    <citation type="submission" date="2023-07" db="EMBL/GenBank/DDBJ databases">
        <title>Sorghum-associated microbial communities from plants grown in Nebraska, USA.</title>
        <authorList>
            <person name="Schachtman D."/>
        </authorList>
    </citation>
    <scope>NUCLEOTIDE SEQUENCE [LARGE SCALE GENOMIC DNA]</scope>
    <source>
        <strain evidence="21 22">4249</strain>
    </source>
</reference>
<evidence type="ECO:0000256" key="13">
    <source>
        <dbReference type="ARBA" id="ARBA00023136"/>
    </source>
</evidence>
<feature type="domain" description="PAC" evidence="19">
    <location>
        <begin position="356"/>
        <end position="410"/>
    </location>
</feature>
<dbReference type="PROSITE" id="PS50894">
    <property type="entry name" value="HPT"/>
    <property type="match status" value="1"/>
</dbReference>
<keyword evidence="8" id="KW-0812">Transmembrane</keyword>
<evidence type="ECO:0000256" key="15">
    <source>
        <dbReference type="PROSITE-ProRule" id="PRU00169"/>
    </source>
</evidence>
<comment type="catalytic activity">
    <reaction evidence="1">
        <text>ATP + protein L-histidine = ADP + protein N-phospho-L-histidine.</text>
        <dbReference type="EC" id="2.7.13.3"/>
    </reaction>
</comment>
<dbReference type="RefSeq" id="WP_310321916.1">
    <property type="nucleotide sequence ID" value="NZ_JAVDWU010000014.1"/>
</dbReference>
<dbReference type="Gene3D" id="1.10.287.130">
    <property type="match status" value="1"/>
</dbReference>
<evidence type="ECO:0000256" key="5">
    <source>
        <dbReference type="ARBA" id="ARBA00022519"/>
    </source>
</evidence>
<feature type="domain" description="HPt" evidence="20">
    <location>
        <begin position="863"/>
        <end position="956"/>
    </location>
</feature>
<dbReference type="CDD" id="cd16922">
    <property type="entry name" value="HATPase_EvgS-ArcB-TorS-like"/>
    <property type="match status" value="1"/>
</dbReference>
<keyword evidence="9" id="KW-0418">Kinase</keyword>
<dbReference type="InterPro" id="IPR036097">
    <property type="entry name" value="HisK_dim/P_sf"/>
</dbReference>
<dbReference type="Gene3D" id="3.40.50.2300">
    <property type="match status" value="1"/>
</dbReference>
<evidence type="ECO:0000256" key="3">
    <source>
        <dbReference type="ARBA" id="ARBA00012438"/>
    </source>
</evidence>
<dbReference type="PANTHER" id="PTHR43047:SF64">
    <property type="entry name" value="HISTIDINE KINASE CONTAINING CHEY-HOMOLOGOUS RECEIVER DOMAIN AND PAS DOMAIN-RELATED"/>
    <property type="match status" value="1"/>
</dbReference>
<dbReference type="PROSITE" id="PS50109">
    <property type="entry name" value="HIS_KIN"/>
    <property type="match status" value="1"/>
</dbReference>
<dbReference type="SMART" id="SM00387">
    <property type="entry name" value="HATPase_c"/>
    <property type="match status" value="1"/>
</dbReference>
<dbReference type="PROSITE" id="PS50110">
    <property type="entry name" value="RESPONSE_REGULATORY"/>
    <property type="match status" value="1"/>
</dbReference>
<dbReference type="EMBL" id="JAVDWU010000014">
    <property type="protein sequence ID" value="MDR7152814.1"/>
    <property type="molecule type" value="Genomic_DNA"/>
</dbReference>
<dbReference type="SUPFAM" id="SSF55874">
    <property type="entry name" value="ATPase domain of HSP90 chaperone/DNA topoisomerase II/histidine kinase"/>
    <property type="match status" value="1"/>
</dbReference>
<comment type="subcellular location">
    <subcellularLocation>
        <location evidence="2">Cell inner membrane</location>
        <topology evidence="2">Multi-pass membrane protein</topology>
    </subcellularLocation>
</comment>
<feature type="modified residue" description="4-aspartylphosphate" evidence="15">
    <location>
        <position position="752"/>
    </location>
</feature>
<dbReference type="Gene3D" id="3.30.450.20">
    <property type="entry name" value="PAS domain"/>
    <property type="match status" value="2"/>
</dbReference>
<evidence type="ECO:0000256" key="11">
    <source>
        <dbReference type="ARBA" id="ARBA00022989"/>
    </source>
</evidence>
<evidence type="ECO:0000256" key="9">
    <source>
        <dbReference type="ARBA" id="ARBA00022777"/>
    </source>
</evidence>
<dbReference type="SMART" id="SM00065">
    <property type="entry name" value="GAF"/>
    <property type="match status" value="1"/>
</dbReference>
<dbReference type="InterPro" id="IPR036890">
    <property type="entry name" value="HATPase_C_sf"/>
</dbReference>
<dbReference type="SUPFAM" id="SSF47226">
    <property type="entry name" value="Histidine-containing phosphotransfer domain, HPT domain"/>
    <property type="match status" value="1"/>
</dbReference>
<keyword evidence="12" id="KW-0902">Two-component regulatory system</keyword>
<dbReference type="SMART" id="SM00086">
    <property type="entry name" value="PAC"/>
    <property type="match status" value="2"/>
</dbReference>
<evidence type="ECO:0000259" key="17">
    <source>
        <dbReference type="PROSITE" id="PS50110"/>
    </source>
</evidence>
<dbReference type="SMART" id="SM00091">
    <property type="entry name" value="PAS"/>
    <property type="match status" value="2"/>
</dbReference>
<dbReference type="SMART" id="SM00388">
    <property type="entry name" value="HisKA"/>
    <property type="match status" value="1"/>
</dbReference>
<keyword evidence="22" id="KW-1185">Reference proteome</keyword>
<evidence type="ECO:0000256" key="14">
    <source>
        <dbReference type="PROSITE-ProRule" id="PRU00110"/>
    </source>
</evidence>
<feature type="modified residue" description="Phosphohistidine" evidence="14">
    <location>
        <position position="902"/>
    </location>
</feature>
<organism evidence="21 22">
    <name type="scientific">Hydrogenophaga palleronii</name>
    <dbReference type="NCBI Taxonomy" id="65655"/>
    <lineage>
        <taxon>Bacteria</taxon>
        <taxon>Pseudomonadati</taxon>
        <taxon>Pseudomonadota</taxon>
        <taxon>Betaproteobacteria</taxon>
        <taxon>Burkholderiales</taxon>
        <taxon>Comamonadaceae</taxon>
        <taxon>Hydrogenophaga</taxon>
    </lineage>
</organism>
<evidence type="ECO:0000256" key="1">
    <source>
        <dbReference type="ARBA" id="ARBA00000085"/>
    </source>
</evidence>
<keyword evidence="4" id="KW-1003">Cell membrane</keyword>
<dbReference type="SUPFAM" id="SSF55781">
    <property type="entry name" value="GAF domain-like"/>
    <property type="match status" value="1"/>
</dbReference>
<feature type="domain" description="Histidine kinase" evidence="16">
    <location>
        <begin position="446"/>
        <end position="670"/>
    </location>
</feature>
<sequence>MPFAPLPPDEPRRLAILDSLGVLDTPADPVLDGIVRVAALLTGCPVSVVSLVDAKRQWFKARYGAQAQQAPRELAFCAHAILQTELFEVADARLDARFADNPLVTGEPHVNFYAGVPLMVDGHAMGTLCTIDYQARQLTDNQRDILRDLAHAVEHWLRSQHLHEQLNRANAERRDLLDHLPDGVLMLDQDHQVMDANPAALQMLGYSRSELVSKHVTDLVPEEEHDRLARAIAEIPGSAGRLNEWPHRRRDGSVFWAEVSTRQVDARRFVSVLRDVTERRAQDQKLRLLSMAMEQCAESVHITDLDARLQYVNAAGLANSGYELHEMLGQNPSMLNSGRTPADSYRAMWDHLLEGKPWRGRFFNRRKNGVEYQEDAIITPIRDAKGQITQYLALMLDVTEKERLGQELACYQQHLEELVELRTSALVKARRAAEAASESKSEFLATMSHEIRTPMNGVVGCIDLLQRSALSSYQRELADTVGESALALLTIIDDILDFSKIEAGQLTLESVPVSLVRLTDSVCDALRTTATSRSVDLQVDVDPGLPDWILSDAGRLRQILNNLLGNAIKFSADTGRLGRVELRVQPCPPGQPGHLEIRVIDNGIGMAPEALQRIFQPFVQAEGSTTRSFGGTGLGLSICKRLTSMMGGWIVVDSQTDQGTTFTVTLPFKLTQEPRRTVSERPMSAVQTGPRFAMAGSPLVLLAEDNEINQKVFGHQLALLGLSVEFASDGLDALARWRAGRAQQRYALLLTDLHMPGMDGYTLAATIRTEERDGPRIPIVALSANALRGEIDRCRSAGMDDYLSKPVQTDQLDEMIKRWLPSDGAQAPERFGLGECEELDVIEVELSPCDYDDNALARLLGEDSTELAEFRQRFVLSALTTMDEMRRAAHSSDFVTLGNLAHRLKSSCRVIGAVSLAACCERIELAGPDCSATQMYRHMALMEDALAHVMTRLSDHIGVQFSDSTN</sequence>
<evidence type="ECO:0000313" key="22">
    <source>
        <dbReference type="Proteomes" id="UP001265700"/>
    </source>
</evidence>
<dbReference type="PRINTS" id="PR00344">
    <property type="entry name" value="BCTRLSENSOR"/>
</dbReference>
<evidence type="ECO:0000259" key="19">
    <source>
        <dbReference type="PROSITE" id="PS50113"/>
    </source>
</evidence>
<dbReference type="SUPFAM" id="SSF47384">
    <property type="entry name" value="Homodimeric domain of signal transducing histidine kinase"/>
    <property type="match status" value="1"/>
</dbReference>
<evidence type="ECO:0000256" key="12">
    <source>
        <dbReference type="ARBA" id="ARBA00023012"/>
    </source>
</evidence>
<evidence type="ECO:0000256" key="10">
    <source>
        <dbReference type="ARBA" id="ARBA00022840"/>
    </source>
</evidence>
<evidence type="ECO:0000256" key="8">
    <source>
        <dbReference type="ARBA" id="ARBA00022692"/>
    </source>
</evidence>
<dbReference type="Gene3D" id="3.30.565.10">
    <property type="entry name" value="Histidine kinase-like ATPase, C-terminal domain"/>
    <property type="match status" value="1"/>
</dbReference>
<dbReference type="Gene3D" id="3.30.450.40">
    <property type="match status" value="1"/>
</dbReference>
<dbReference type="Pfam" id="PF13426">
    <property type="entry name" value="PAS_9"/>
    <property type="match status" value="2"/>
</dbReference>
<dbReference type="PROSITE" id="PS50112">
    <property type="entry name" value="PAS"/>
    <property type="match status" value="2"/>
</dbReference>
<gene>
    <name evidence="21" type="ORF">J2W49_004792</name>
</gene>
<accession>A0ABU1WUR9</accession>
<dbReference type="InterPro" id="IPR003594">
    <property type="entry name" value="HATPase_dom"/>
</dbReference>
<evidence type="ECO:0000259" key="18">
    <source>
        <dbReference type="PROSITE" id="PS50112"/>
    </source>
</evidence>
<evidence type="ECO:0000259" key="20">
    <source>
        <dbReference type="PROSITE" id="PS50894"/>
    </source>
</evidence>
<evidence type="ECO:0000256" key="4">
    <source>
        <dbReference type="ARBA" id="ARBA00022475"/>
    </source>
</evidence>
<dbReference type="Proteomes" id="UP001265700">
    <property type="component" value="Unassembled WGS sequence"/>
</dbReference>
<feature type="domain" description="PAS" evidence="18">
    <location>
        <begin position="285"/>
        <end position="331"/>
    </location>
</feature>
<dbReference type="InterPro" id="IPR011006">
    <property type="entry name" value="CheY-like_superfamily"/>
</dbReference>
<dbReference type="Gene3D" id="1.20.120.160">
    <property type="entry name" value="HPT domain"/>
    <property type="match status" value="1"/>
</dbReference>
<dbReference type="Pfam" id="PF00072">
    <property type="entry name" value="Response_reg"/>
    <property type="match status" value="1"/>
</dbReference>
<feature type="domain" description="PAS" evidence="18">
    <location>
        <begin position="169"/>
        <end position="232"/>
    </location>
</feature>
<keyword evidence="7" id="KW-0808">Transferase</keyword>
<keyword evidence="6 15" id="KW-0597">Phosphoprotein</keyword>
<evidence type="ECO:0000256" key="2">
    <source>
        <dbReference type="ARBA" id="ARBA00004429"/>
    </source>
</evidence>
<dbReference type="InterPro" id="IPR035965">
    <property type="entry name" value="PAS-like_dom_sf"/>
</dbReference>
<dbReference type="PANTHER" id="PTHR43047">
    <property type="entry name" value="TWO-COMPONENT HISTIDINE PROTEIN KINASE"/>
    <property type="match status" value="1"/>
</dbReference>
<dbReference type="CDD" id="cd00130">
    <property type="entry name" value="PAS"/>
    <property type="match status" value="2"/>
</dbReference>
<keyword evidence="10" id="KW-0547">Nucleotide-binding</keyword>
<keyword evidence="10" id="KW-0067">ATP-binding</keyword>
<dbReference type="InterPro" id="IPR001789">
    <property type="entry name" value="Sig_transdc_resp-reg_receiver"/>
</dbReference>
<dbReference type="SUPFAM" id="SSF52172">
    <property type="entry name" value="CheY-like"/>
    <property type="match status" value="1"/>
</dbReference>
<dbReference type="InterPro" id="IPR000014">
    <property type="entry name" value="PAS"/>
</dbReference>
<dbReference type="SMART" id="SM00448">
    <property type="entry name" value="REC"/>
    <property type="match status" value="1"/>
</dbReference>
<dbReference type="InterPro" id="IPR001610">
    <property type="entry name" value="PAC"/>
</dbReference>
<dbReference type="InterPro" id="IPR004358">
    <property type="entry name" value="Sig_transdc_His_kin-like_C"/>
</dbReference>
<keyword evidence="5" id="KW-0997">Cell inner membrane</keyword>
<dbReference type="InterPro" id="IPR003661">
    <property type="entry name" value="HisK_dim/P_dom"/>
</dbReference>